<sequence length="316" mass="33627">MPPSLSPTSPKSHQSMKMSSHHYLSQSLLLLLHSSLLFPPTAAYDPEPNQDFCVAAPNSPNTVSINGFPCKPSSSVTPDDFFSTILSINLTTNDRFGANASFADVLSFPGLNTLGISLVRVVFAPAGLVQPHTHPRATELVFVTEGQLLVGFVANDGRYFSKVVGAGELFVIPMGLMHFQYNVGEVTAAATVAFNSQLPGTVIAARSLFGSKPAVPDVVLSEAFGVEEEVVKQIRAKATALSNSCSWVSVFLTVPSLPFVPIMEASTVSQTEDVSASSSADSVAIPAALKFVISNIKIIVPIQLSSDNYPIWRSQD</sequence>
<comment type="subcellular location">
    <subcellularLocation>
        <location evidence="2">Secreted</location>
        <location evidence="2">Extracellular space</location>
        <location evidence="2">Apoplast</location>
    </subcellularLocation>
</comment>
<keyword evidence="17" id="KW-1185">Reference proteome</keyword>
<dbReference type="GO" id="GO:0030145">
    <property type="term" value="F:manganese ion binding"/>
    <property type="evidence" value="ECO:0007669"/>
    <property type="project" value="InterPro"/>
</dbReference>
<dbReference type="EMBL" id="KZ503194">
    <property type="protein sequence ID" value="PKU67455.1"/>
    <property type="molecule type" value="Genomic_DNA"/>
</dbReference>
<feature type="signal peptide" evidence="14">
    <location>
        <begin position="1"/>
        <end position="43"/>
    </location>
</feature>
<evidence type="ECO:0000256" key="7">
    <source>
        <dbReference type="ARBA" id="ARBA00022723"/>
    </source>
</evidence>
<evidence type="ECO:0000256" key="8">
    <source>
        <dbReference type="ARBA" id="ARBA00022729"/>
    </source>
</evidence>
<evidence type="ECO:0000256" key="13">
    <source>
        <dbReference type="PIRSR" id="PIRSR601929-3"/>
    </source>
</evidence>
<accession>A0A2I0VVM3</accession>
<reference evidence="16 17" key="2">
    <citation type="journal article" date="2017" name="Nature">
        <title>The Apostasia genome and the evolution of orchids.</title>
        <authorList>
            <person name="Zhang G.Q."/>
            <person name="Liu K.W."/>
            <person name="Li Z."/>
            <person name="Lohaus R."/>
            <person name="Hsiao Y.Y."/>
            <person name="Niu S.C."/>
            <person name="Wang J.Y."/>
            <person name="Lin Y.C."/>
            <person name="Xu Q."/>
            <person name="Chen L.J."/>
            <person name="Yoshida K."/>
            <person name="Fujiwara S."/>
            <person name="Wang Z.W."/>
            <person name="Zhang Y.Q."/>
            <person name="Mitsuda N."/>
            <person name="Wang M."/>
            <person name="Liu G.H."/>
            <person name="Pecoraro L."/>
            <person name="Huang H.X."/>
            <person name="Xiao X.J."/>
            <person name="Lin M."/>
            <person name="Wu X.Y."/>
            <person name="Wu W.L."/>
            <person name="Chen Y.Y."/>
            <person name="Chang S.B."/>
            <person name="Sakamoto S."/>
            <person name="Ohme-Takagi M."/>
            <person name="Yagi M."/>
            <person name="Zeng S.J."/>
            <person name="Shen C.Y."/>
            <person name="Yeh C.M."/>
            <person name="Luo Y.B."/>
            <person name="Tsai W.C."/>
            <person name="Van de Peer Y."/>
            <person name="Liu Z.J."/>
        </authorList>
    </citation>
    <scope>NUCLEOTIDE SEQUENCE [LARGE SCALE GENOMIC DNA]</scope>
    <source>
        <tissue evidence="16">The whole plant</tissue>
    </source>
</reference>
<dbReference type="PRINTS" id="PR00325">
    <property type="entry name" value="GERMIN"/>
</dbReference>
<dbReference type="InterPro" id="IPR006045">
    <property type="entry name" value="Cupin_1"/>
</dbReference>
<keyword evidence="10 11" id="KW-0464">Manganese</keyword>
<dbReference type="GO" id="GO:2000280">
    <property type="term" value="P:regulation of root development"/>
    <property type="evidence" value="ECO:0007669"/>
    <property type="project" value="UniProtKB-ARBA"/>
</dbReference>
<feature type="binding site" evidence="12">
    <location>
        <position position="132"/>
    </location>
    <ligand>
        <name>Mn(2+)</name>
        <dbReference type="ChEBI" id="CHEBI:29035"/>
    </ligand>
</feature>
<comment type="function">
    <text evidence="1">May play a role in plant defense. Probably has no oxalate oxidase activity even if the active site is conserved.</text>
</comment>
<evidence type="ECO:0000256" key="4">
    <source>
        <dbReference type="ARBA" id="ARBA00011268"/>
    </source>
</evidence>
<feature type="domain" description="Cupin type-1" evidence="15">
    <location>
        <begin position="88"/>
        <end position="232"/>
    </location>
</feature>
<comment type="similarity">
    <text evidence="3">Belongs to the germin family.</text>
</comment>
<dbReference type="InterPro" id="IPR001929">
    <property type="entry name" value="Germin"/>
</dbReference>
<evidence type="ECO:0000256" key="6">
    <source>
        <dbReference type="ARBA" id="ARBA00022525"/>
    </source>
</evidence>
<evidence type="ECO:0000256" key="1">
    <source>
        <dbReference type="ARBA" id="ARBA00003629"/>
    </source>
</evidence>
<proteinExistence type="inferred from homology"/>
<dbReference type="FunFam" id="2.60.120.10:FF:000025">
    <property type="entry name" value="germin-like protein subfamily 2 member 1"/>
    <property type="match status" value="1"/>
</dbReference>
<evidence type="ECO:0000256" key="5">
    <source>
        <dbReference type="ARBA" id="ARBA00022523"/>
    </source>
</evidence>
<evidence type="ECO:0000313" key="16">
    <source>
        <dbReference type="EMBL" id="PKU67455.1"/>
    </source>
</evidence>
<dbReference type="SUPFAM" id="SSF51182">
    <property type="entry name" value="RmlC-like cupins"/>
    <property type="match status" value="1"/>
</dbReference>
<evidence type="ECO:0000256" key="9">
    <source>
        <dbReference type="ARBA" id="ARBA00023157"/>
    </source>
</evidence>
<dbReference type="Proteomes" id="UP000233837">
    <property type="component" value="Unassembled WGS sequence"/>
</dbReference>
<dbReference type="SMART" id="SM00835">
    <property type="entry name" value="Cupin_1"/>
    <property type="match status" value="1"/>
</dbReference>
<dbReference type="Pfam" id="PF00190">
    <property type="entry name" value="Cupin_1"/>
    <property type="match status" value="1"/>
</dbReference>
<feature type="binding site" evidence="12">
    <location>
        <position position="134"/>
    </location>
    <ligand>
        <name>Mn(2+)</name>
        <dbReference type="ChEBI" id="CHEBI:29035"/>
    </ligand>
</feature>
<protein>
    <submittedName>
        <fullName evidence="16">Germin-like protein 3-7</fullName>
    </submittedName>
</protein>
<dbReference type="GO" id="GO:0010497">
    <property type="term" value="P:plasmodesmata-mediated intercellular transport"/>
    <property type="evidence" value="ECO:0007669"/>
    <property type="project" value="UniProtKB-ARBA"/>
</dbReference>
<dbReference type="InterPro" id="IPR019780">
    <property type="entry name" value="Germin_Mn-BS"/>
</dbReference>
<feature type="binding site" evidence="12">
    <location>
        <position position="139"/>
    </location>
    <ligand>
        <name>Mn(2+)</name>
        <dbReference type="ChEBI" id="CHEBI:29035"/>
    </ligand>
</feature>
<dbReference type="AlphaFoldDB" id="A0A2I0VVM3"/>
<evidence type="ECO:0000256" key="11">
    <source>
        <dbReference type="PIRSR" id="PIRSR601929-1"/>
    </source>
</evidence>
<feature type="disulfide bond" evidence="13">
    <location>
        <begin position="53"/>
        <end position="70"/>
    </location>
</feature>
<evidence type="ECO:0000256" key="2">
    <source>
        <dbReference type="ARBA" id="ARBA00004271"/>
    </source>
</evidence>
<evidence type="ECO:0000256" key="10">
    <source>
        <dbReference type="ARBA" id="ARBA00023211"/>
    </source>
</evidence>
<reference evidence="16 17" key="1">
    <citation type="journal article" date="2016" name="Sci. Rep.">
        <title>The Dendrobium catenatum Lindl. genome sequence provides insights into polysaccharide synthase, floral development and adaptive evolution.</title>
        <authorList>
            <person name="Zhang G.Q."/>
            <person name="Xu Q."/>
            <person name="Bian C."/>
            <person name="Tsai W.C."/>
            <person name="Yeh C.M."/>
            <person name="Liu K.W."/>
            <person name="Yoshida K."/>
            <person name="Zhang L.S."/>
            <person name="Chang S.B."/>
            <person name="Chen F."/>
            <person name="Shi Y."/>
            <person name="Su Y.Y."/>
            <person name="Zhang Y.Q."/>
            <person name="Chen L.J."/>
            <person name="Yin Y."/>
            <person name="Lin M."/>
            <person name="Huang H."/>
            <person name="Deng H."/>
            <person name="Wang Z.W."/>
            <person name="Zhu S.L."/>
            <person name="Zhao X."/>
            <person name="Deng C."/>
            <person name="Niu S.C."/>
            <person name="Huang J."/>
            <person name="Wang M."/>
            <person name="Liu G.H."/>
            <person name="Yang H.J."/>
            <person name="Xiao X.J."/>
            <person name="Hsiao Y.Y."/>
            <person name="Wu W.L."/>
            <person name="Chen Y.Y."/>
            <person name="Mitsuda N."/>
            <person name="Ohme-Takagi M."/>
            <person name="Luo Y.B."/>
            <person name="Van de Peer Y."/>
            <person name="Liu Z.J."/>
        </authorList>
    </citation>
    <scope>NUCLEOTIDE SEQUENCE [LARGE SCALE GENOMIC DNA]</scope>
    <source>
        <tissue evidence="16">The whole plant</tissue>
    </source>
</reference>
<evidence type="ECO:0000256" key="3">
    <source>
        <dbReference type="ARBA" id="ARBA00007456"/>
    </source>
</evidence>
<feature type="binding site" evidence="12">
    <location>
        <position position="178"/>
    </location>
    <ligand>
        <name>Mn(2+)</name>
        <dbReference type="ChEBI" id="CHEBI:29035"/>
    </ligand>
</feature>
<feature type="binding site" evidence="11">
    <location>
        <position position="134"/>
    </location>
    <ligand>
        <name>oxalate</name>
        <dbReference type="ChEBI" id="CHEBI:30623"/>
    </ligand>
</feature>
<keyword evidence="8 14" id="KW-0732">Signal</keyword>
<feature type="chain" id="PRO_5014116799" evidence="14">
    <location>
        <begin position="44"/>
        <end position="316"/>
    </location>
</feature>
<dbReference type="PROSITE" id="PS00725">
    <property type="entry name" value="GERMIN"/>
    <property type="match status" value="1"/>
</dbReference>
<comment type="subunit">
    <text evidence="4">Oligomer (believed to be a pentamer but probably hexamer).</text>
</comment>
<dbReference type="InterPro" id="IPR014710">
    <property type="entry name" value="RmlC-like_jellyroll"/>
</dbReference>
<keyword evidence="9 13" id="KW-1015">Disulfide bond</keyword>
<dbReference type="InterPro" id="IPR011051">
    <property type="entry name" value="RmlC_Cupin_sf"/>
</dbReference>
<evidence type="ECO:0000313" key="17">
    <source>
        <dbReference type="Proteomes" id="UP000233837"/>
    </source>
</evidence>
<evidence type="ECO:0000256" key="12">
    <source>
        <dbReference type="PIRSR" id="PIRSR601929-2"/>
    </source>
</evidence>
<gene>
    <name evidence="16" type="primary">GER7</name>
    <name evidence="16" type="ORF">MA16_Dca020381</name>
</gene>
<organism evidence="16 17">
    <name type="scientific">Dendrobium catenatum</name>
    <dbReference type="NCBI Taxonomy" id="906689"/>
    <lineage>
        <taxon>Eukaryota</taxon>
        <taxon>Viridiplantae</taxon>
        <taxon>Streptophyta</taxon>
        <taxon>Embryophyta</taxon>
        <taxon>Tracheophyta</taxon>
        <taxon>Spermatophyta</taxon>
        <taxon>Magnoliopsida</taxon>
        <taxon>Liliopsida</taxon>
        <taxon>Asparagales</taxon>
        <taxon>Orchidaceae</taxon>
        <taxon>Epidendroideae</taxon>
        <taxon>Malaxideae</taxon>
        <taxon>Dendrobiinae</taxon>
        <taxon>Dendrobium</taxon>
    </lineage>
</organism>
<evidence type="ECO:0000256" key="14">
    <source>
        <dbReference type="SAM" id="SignalP"/>
    </source>
</evidence>
<dbReference type="CDD" id="cd02241">
    <property type="entry name" value="cupin_OxOx"/>
    <property type="match status" value="1"/>
</dbReference>
<keyword evidence="7 11" id="KW-0479">Metal-binding</keyword>
<feature type="binding site" evidence="11">
    <location>
        <position position="139"/>
    </location>
    <ligand>
        <name>oxalate</name>
        <dbReference type="ChEBI" id="CHEBI:30623"/>
    </ligand>
</feature>
<keyword evidence="5" id="KW-0052">Apoplast</keyword>
<keyword evidence="6" id="KW-0964">Secreted</keyword>
<name>A0A2I0VVM3_9ASPA</name>
<dbReference type="GO" id="GO:0009506">
    <property type="term" value="C:plasmodesma"/>
    <property type="evidence" value="ECO:0007669"/>
    <property type="project" value="UniProtKB-ARBA"/>
</dbReference>
<dbReference type="GO" id="GO:0048046">
    <property type="term" value="C:apoplast"/>
    <property type="evidence" value="ECO:0007669"/>
    <property type="project" value="UniProtKB-SubCell"/>
</dbReference>
<evidence type="ECO:0000259" key="15">
    <source>
        <dbReference type="SMART" id="SM00835"/>
    </source>
</evidence>
<dbReference type="Gene3D" id="2.60.120.10">
    <property type="entry name" value="Jelly Rolls"/>
    <property type="match status" value="1"/>
</dbReference>
<dbReference type="PANTHER" id="PTHR31238">
    <property type="entry name" value="GERMIN-LIKE PROTEIN SUBFAMILY 3 MEMBER 3"/>
    <property type="match status" value="1"/>
</dbReference>